<organism evidence="2 3">
    <name type="scientific">Mariprofundus erugo</name>
    <dbReference type="NCBI Taxonomy" id="2528639"/>
    <lineage>
        <taxon>Bacteria</taxon>
        <taxon>Pseudomonadati</taxon>
        <taxon>Pseudomonadota</taxon>
        <taxon>Candidatius Mariprofundia</taxon>
        <taxon>Mariprofundales</taxon>
        <taxon>Mariprofundaceae</taxon>
        <taxon>Mariprofundus</taxon>
    </lineage>
</organism>
<dbReference type="Pfam" id="PF11306">
    <property type="entry name" value="DUF3108"/>
    <property type="match status" value="1"/>
</dbReference>
<evidence type="ECO:0000313" key="2">
    <source>
        <dbReference type="EMBL" id="TLS67336.1"/>
    </source>
</evidence>
<dbReference type="OrthoDB" id="9806641at2"/>
<dbReference type="AlphaFoldDB" id="A0A5R9GLM5"/>
<keyword evidence="1" id="KW-0732">Signal</keyword>
<feature type="signal peptide" evidence="1">
    <location>
        <begin position="1"/>
        <end position="21"/>
    </location>
</feature>
<reference evidence="2 3" key="1">
    <citation type="journal article" date="2019" name="Appl. Environ. Microbiol.">
        <title>Environmental Evidence and Genomic Insight of Iron-oxidizing Bacteria Preference Towards More Corrosion Resistant Stainless Steel at Higher Salinities.</title>
        <authorList>
            <person name="Garrison C.E."/>
            <person name="Price K.A."/>
            <person name="Field E.K."/>
        </authorList>
    </citation>
    <scope>NUCLEOTIDE SEQUENCE [LARGE SCALE GENOMIC DNA]</scope>
    <source>
        <strain evidence="2 3">P3</strain>
    </source>
</reference>
<dbReference type="InterPro" id="IPR021457">
    <property type="entry name" value="DUF3108"/>
</dbReference>
<gene>
    <name evidence="2" type="ORF">FEF65_07880</name>
</gene>
<dbReference type="EMBL" id="VBRY01000006">
    <property type="protein sequence ID" value="TLS67336.1"/>
    <property type="molecule type" value="Genomic_DNA"/>
</dbReference>
<protein>
    <submittedName>
        <fullName evidence="2">DUF3108 domain-containing protein</fullName>
    </submittedName>
</protein>
<evidence type="ECO:0000256" key="1">
    <source>
        <dbReference type="SAM" id="SignalP"/>
    </source>
</evidence>
<accession>A0A5R9GLM5</accession>
<keyword evidence="3" id="KW-1185">Reference proteome</keyword>
<proteinExistence type="predicted"/>
<evidence type="ECO:0000313" key="3">
    <source>
        <dbReference type="Proteomes" id="UP000306585"/>
    </source>
</evidence>
<name>A0A5R9GLM5_9PROT</name>
<dbReference type="Proteomes" id="UP000306585">
    <property type="component" value="Unassembled WGS sequence"/>
</dbReference>
<comment type="caution">
    <text evidence="2">The sequence shown here is derived from an EMBL/GenBank/DDBJ whole genome shotgun (WGS) entry which is preliminary data.</text>
</comment>
<dbReference type="RefSeq" id="WP_138239252.1">
    <property type="nucleotide sequence ID" value="NZ_VBRY01000006.1"/>
</dbReference>
<sequence length="267" mass="30288">MVKASRLAIFLALLLPLTAHANSVSTCMPYAGEHMSFDIGWEFINAGSATMDIAATDQGWQAKTFARTNPLLDAFKKVRDYITAEGICINGKMQSTLFDANLHERQYKAEKKTEFLWQQNKVTHTQNQITEYFDVPAGHLSVIDAFLAVRKLKLEPGTTINIPVFDSRKRYEIEVNIQNRRDTLTTPWGEKVSCLIVTPKLKSEGIFTNRGEMTLWMTDDERHIPVKMMAKIKFGRIFARLTSYSTDKPVIASKEPAIMTIKEGQHL</sequence>
<feature type="chain" id="PRO_5024285239" evidence="1">
    <location>
        <begin position="22"/>
        <end position="267"/>
    </location>
</feature>